<comment type="similarity">
    <text evidence="3">Belongs to the CcmB/CycW/HelB family.</text>
</comment>
<evidence type="ECO:0000256" key="6">
    <source>
        <dbReference type="ARBA" id="ARBA00022475"/>
    </source>
</evidence>
<dbReference type="NCBIfam" id="TIGR01190">
    <property type="entry name" value="ccmB"/>
    <property type="match status" value="1"/>
</dbReference>
<evidence type="ECO:0000313" key="13">
    <source>
        <dbReference type="EMBL" id="CAJ0850486.1"/>
    </source>
</evidence>
<reference evidence="13" key="1">
    <citation type="submission" date="2023-07" db="EMBL/GenBank/DDBJ databases">
        <authorList>
            <person name="Pelsma A.J. K."/>
        </authorList>
    </citation>
    <scope>NUCLEOTIDE SEQUENCE</scope>
</reference>
<evidence type="ECO:0000256" key="9">
    <source>
        <dbReference type="ARBA" id="ARBA00022748"/>
    </source>
</evidence>
<keyword evidence="8 12" id="KW-0812">Transmembrane</keyword>
<evidence type="ECO:0000256" key="2">
    <source>
        <dbReference type="ARBA" id="ARBA00004429"/>
    </source>
</evidence>
<keyword evidence="9" id="KW-0201">Cytochrome c-type biogenesis</keyword>
<comment type="subcellular location">
    <subcellularLocation>
        <location evidence="2">Cell inner membrane</location>
        <topology evidence="2">Multi-pass membrane protein</topology>
    </subcellularLocation>
</comment>
<name>A0AA48R9T1_9ZZZZ</name>
<feature type="transmembrane region" description="Helical" evidence="12">
    <location>
        <begin position="127"/>
        <end position="154"/>
    </location>
</feature>
<accession>A0AA48R9T1</accession>
<protein>
    <recommendedName>
        <fullName evidence="4">Heme exporter protein B</fullName>
    </recommendedName>
</protein>
<evidence type="ECO:0000256" key="7">
    <source>
        <dbReference type="ARBA" id="ARBA00022519"/>
    </source>
</evidence>
<feature type="transmembrane region" description="Helical" evidence="12">
    <location>
        <begin position="161"/>
        <end position="180"/>
    </location>
</feature>
<dbReference type="Pfam" id="PF03379">
    <property type="entry name" value="CcmB"/>
    <property type="match status" value="1"/>
</dbReference>
<keyword evidence="5" id="KW-0813">Transport</keyword>
<evidence type="ECO:0000256" key="8">
    <source>
        <dbReference type="ARBA" id="ARBA00022692"/>
    </source>
</evidence>
<evidence type="ECO:0000256" key="12">
    <source>
        <dbReference type="SAM" id="Phobius"/>
    </source>
</evidence>
<evidence type="ECO:0000256" key="11">
    <source>
        <dbReference type="ARBA" id="ARBA00023136"/>
    </source>
</evidence>
<feature type="transmembrane region" description="Helical" evidence="12">
    <location>
        <begin position="192"/>
        <end position="218"/>
    </location>
</feature>
<dbReference type="GO" id="GO:0017004">
    <property type="term" value="P:cytochrome complex assembly"/>
    <property type="evidence" value="ECO:0007669"/>
    <property type="project" value="UniProtKB-KW"/>
</dbReference>
<dbReference type="GO" id="GO:1903607">
    <property type="term" value="P:cytochrome c biosynthetic process"/>
    <property type="evidence" value="ECO:0007669"/>
    <property type="project" value="TreeGrafter"/>
</dbReference>
<dbReference type="PRINTS" id="PR01414">
    <property type="entry name" value="CCMBBIOGNSIS"/>
</dbReference>
<evidence type="ECO:0000256" key="10">
    <source>
        <dbReference type="ARBA" id="ARBA00022989"/>
    </source>
</evidence>
<feature type="transmembrane region" description="Helical" evidence="12">
    <location>
        <begin position="47"/>
        <end position="68"/>
    </location>
</feature>
<dbReference type="PANTHER" id="PTHR30070">
    <property type="entry name" value="HEME EXPORTER PROTEIN B"/>
    <property type="match status" value="1"/>
</dbReference>
<proteinExistence type="inferred from homology"/>
<keyword evidence="6" id="KW-1003">Cell membrane</keyword>
<evidence type="ECO:0000256" key="1">
    <source>
        <dbReference type="ARBA" id="ARBA00002442"/>
    </source>
</evidence>
<dbReference type="GO" id="GO:0015232">
    <property type="term" value="F:heme transmembrane transporter activity"/>
    <property type="evidence" value="ECO:0007669"/>
    <property type="project" value="InterPro"/>
</dbReference>
<dbReference type="EMBL" id="OY288114">
    <property type="protein sequence ID" value="CAJ0850486.1"/>
    <property type="molecule type" value="Genomic_DNA"/>
</dbReference>
<dbReference type="InterPro" id="IPR026031">
    <property type="entry name" value="Cyt_c_CcmB_bac"/>
</dbReference>
<gene>
    <name evidence="13" type="ORF">AMST5_00276</name>
</gene>
<keyword evidence="10 12" id="KW-1133">Transmembrane helix</keyword>
<organism evidence="13">
    <name type="scientific">freshwater sediment metagenome</name>
    <dbReference type="NCBI Taxonomy" id="556182"/>
    <lineage>
        <taxon>unclassified sequences</taxon>
        <taxon>metagenomes</taxon>
        <taxon>ecological metagenomes</taxon>
    </lineage>
</organism>
<feature type="transmembrane region" description="Helical" evidence="12">
    <location>
        <begin position="21"/>
        <end position="41"/>
    </location>
</feature>
<keyword evidence="11 12" id="KW-0472">Membrane</keyword>
<evidence type="ECO:0000256" key="3">
    <source>
        <dbReference type="ARBA" id="ARBA00010544"/>
    </source>
</evidence>
<feature type="transmembrane region" description="Helical" evidence="12">
    <location>
        <begin position="100"/>
        <end position="121"/>
    </location>
</feature>
<dbReference type="AlphaFoldDB" id="A0AA48R9T1"/>
<keyword evidence="7" id="KW-0997">Cell inner membrane</keyword>
<dbReference type="PANTHER" id="PTHR30070:SF1">
    <property type="entry name" value="CYTOCHROME C BIOGENESIS B-RELATED"/>
    <property type="match status" value="1"/>
</dbReference>
<evidence type="ECO:0000256" key="5">
    <source>
        <dbReference type="ARBA" id="ARBA00022448"/>
    </source>
</evidence>
<evidence type="ECO:0000256" key="4">
    <source>
        <dbReference type="ARBA" id="ARBA00016452"/>
    </source>
</evidence>
<dbReference type="InterPro" id="IPR003544">
    <property type="entry name" value="Cyt_c_biogenesis_CcmB"/>
</dbReference>
<dbReference type="PIRSF" id="PIRSF002764">
    <property type="entry name" value="CcmB"/>
    <property type="match status" value="1"/>
</dbReference>
<sequence length="223" mass="22838">MSAPLSALFLREWRIARRVGGSGAMGVVFFLTLVTIVPFAVGPDPNLLARIGPAILWIAALLASLLAFDRLFQADAEDGSLDLLHLGETPLELAVLVKCAAHWAATCLPLIVAAPFLGLMLQQEPMALAGVTGTLLVGTPALTLIGAIGAAATVTVRRGGLLMALLVLPLTIPVLIFGVSASEAAVGGTVPFLSPFSILCAISLVALALCPFAAAAALRNLGE</sequence>
<dbReference type="GO" id="GO:0005886">
    <property type="term" value="C:plasma membrane"/>
    <property type="evidence" value="ECO:0007669"/>
    <property type="project" value="UniProtKB-SubCell"/>
</dbReference>
<comment type="function">
    <text evidence="1">Required for the export of heme to the periplasm for the biogenesis of c-type cytochromes.</text>
</comment>